<proteinExistence type="predicted"/>
<dbReference type="EMBL" id="JBBXMP010000027">
    <property type="protein sequence ID" value="KAL0067256.1"/>
    <property type="molecule type" value="Genomic_DNA"/>
</dbReference>
<protein>
    <submittedName>
        <fullName evidence="1">Uncharacterized protein</fullName>
    </submittedName>
</protein>
<comment type="caution">
    <text evidence="1">The sequence shown here is derived from an EMBL/GenBank/DDBJ whole genome shotgun (WGS) entry which is preliminary data.</text>
</comment>
<reference evidence="1 2" key="1">
    <citation type="submission" date="2024-05" db="EMBL/GenBank/DDBJ databases">
        <title>A draft genome resource for the thread blight pathogen Marasmius tenuissimus strain MS-2.</title>
        <authorList>
            <person name="Yulfo-Soto G.E."/>
            <person name="Baruah I.K."/>
            <person name="Amoako-Attah I."/>
            <person name="Bukari Y."/>
            <person name="Meinhardt L.W."/>
            <person name="Bailey B.A."/>
            <person name="Cohen S.P."/>
        </authorList>
    </citation>
    <scope>NUCLEOTIDE SEQUENCE [LARGE SCALE GENOMIC DNA]</scope>
    <source>
        <strain evidence="1 2">MS-2</strain>
    </source>
</reference>
<name>A0ABR3A076_9AGAR</name>
<sequence length="70" mass="7456">MTPLSFTITANLVGEQTIPIVLPSVTLVKTQVAGAMGYESTTDVDDPSVYFGFETVLFRAPLIHSTSAAH</sequence>
<accession>A0ABR3A076</accession>
<dbReference type="Proteomes" id="UP001437256">
    <property type="component" value="Unassembled WGS sequence"/>
</dbReference>
<gene>
    <name evidence="1" type="ORF">AAF712_005652</name>
</gene>
<evidence type="ECO:0000313" key="1">
    <source>
        <dbReference type="EMBL" id="KAL0067256.1"/>
    </source>
</evidence>
<evidence type="ECO:0000313" key="2">
    <source>
        <dbReference type="Proteomes" id="UP001437256"/>
    </source>
</evidence>
<organism evidence="1 2">
    <name type="scientific">Marasmius tenuissimus</name>
    <dbReference type="NCBI Taxonomy" id="585030"/>
    <lineage>
        <taxon>Eukaryota</taxon>
        <taxon>Fungi</taxon>
        <taxon>Dikarya</taxon>
        <taxon>Basidiomycota</taxon>
        <taxon>Agaricomycotina</taxon>
        <taxon>Agaricomycetes</taxon>
        <taxon>Agaricomycetidae</taxon>
        <taxon>Agaricales</taxon>
        <taxon>Marasmiineae</taxon>
        <taxon>Marasmiaceae</taxon>
        <taxon>Marasmius</taxon>
    </lineage>
</organism>
<keyword evidence="2" id="KW-1185">Reference proteome</keyword>